<dbReference type="Proteomes" id="UP000029644">
    <property type="component" value="Unassembled WGS sequence"/>
</dbReference>
<proteinExistence type="predicted"/>
<evidence type="ECO:0008006" key="3">
    <source>
        <dbReference type="Google" id="ProtNLM"/>
    </source>
</evidence>
<dbReference type="Gene3D" id="3.40.50.300">
    <property type="entry name" value="P-loop containing nucleotide triphosphate hydrolases"/>
    <property type="match status" value="1"/>
</dbReference>
<dbReference type="SUPFAM" id="SSF52540">
    <property type="entry name" value="P-loop containing nucleoside triphosphate hydrolases"/>
    <property type="match status" value="1"/>
</dbReference>
<organism evidence="1 2">
    <name type="scientific">Algibacter lectus</name>
    <dbReference type="NCBI Taxonomy" id="221126"/>
    <lineage>
        <taxon>Bacteria</taxon>
        <taxon>Pseudomonadati</taxon>
        <taxon>Bacteroidota</taxon>
        <taxon>Flavobacteriia</taxon>
        <taxon>Flavobacteriales</taxon>
        <taxon>Flavobacteriaceae</taxon>
        <taxon>Algibacter</taxon>
    </lineage>
</organism>
<sequence>MDSQKLGSHFETLTKEFFSWLFNKIDLTITKERIQTSGTQDGFDVQIQISKNFIIHNIYIECKNYSSGIDMGHIFQKALELETNYPLNNSNDLFLAINSKSIFKNKDNPEKTKQTLNTKFDFECQMLDISNGVKEIFALNNHFYKELYNEEPDFEIDEENIIKKFKNIIFSNAPFRKVVLKEEDRIKFLGNIIPQEYFINRTFTKSRGVLEFDFKRDTDFEFNEIVSENDKIFILGNPGAGKTTSLEQFAFKCWNIGEQNKSTPIYRNLKNFTITDTIESKLPDVFFDLKNVLLILDGIDEIADVENFISKLENFLNTDVVLNIKVKCIISCRTNIYESVIKDITGFSTFFMKELEYTESIDFLKKTL</sequence>
<evidence type="ECO:0000313" key="2">
    <source>
        <dbReference type="Proteomes" id="UP000029644"/>
    </source>
</evidence>
<dbReference type="EMBL" id="BBNQ01000003">
    <property type="protein sequence ID" value="GAL61808.1"/>
    <property type="molecule type" value="Genomic_DNA"/>
</dbReference>
<dbReference type="InterPro" id="IPR027417">
    <property type="entry name" value="P-loop_NTPase"/>
</dbReference>
<reference evidence="1 2" key="1">
    <citation type="journal article" date="2014" name="Genome Announc.">
        <title>Draft Genome Sequences of Marine Flavobacterium Algibacter lectus Strains SS8 and NR4.</title>
        <authorList>
            <person name="Takatani N."/>
            <person name="Nakanishi M."/>
            <person name="Meirelles P."/>
            <person name="Mino S."/>
            <person name="Suda W."/>
            <person name="Oshima K."/>
            <person name="Hattori M."/>
            <person name="Ohkuma M."/>
            <person name="Hosokawa M."/>
            <person name="Miyashita K."/>
            <person name="Thompson F.L."/>
            <person name="Niwa A."/>
            <person name="Sawabe T."/>
            <person name="Sawabe T."/>
        </authorList>
    </citation>
    <scope>NUCLEOTIDE SEQUENCE [LARGE SCALE GENOMIC DNA]</scope>
    <source>
        <strain evidence="1 2">JCM 19300</strain>
    </source>
</reference>
<dbReference type="RefSeq" id="WP_042503676.1">
    <property type="nucleotide sequence ID" value="NZ_BBNQ01000003.1"/>
</dbReference>
<comment type="caution">
    <text evidence="1">The sequence shown here is derived from an EMBL/GenBank/DDBJ whole genome shotgun (WGS) entry which is preliminary data.</text>
</comment>
<accession>A0A090VCG8</accession>
<gene>
    <name evidence="1" type="ORF">JCM19300_1631</name>
</gene>
<name>A0A090VCG8_9FLAO</name>
<evidence type="ECO:0000313" key="1">
    <source>
        <dbReference type="EMBL" id="GAL61808.1"/>
    </source>
</evidence>
<dbReference type="OrthoDB" id="8450256at2"/>
<protein>
    <recommendedName>
        <fullName evidence="3">NACHT domain-containing protein</fullName>
    </recommendedName>
</protein>
<dbReference type="AlphaFoldDB" id="A0A090VCG8"/>